<gene>
    <name evidence="3" type="ordered locus">Lbys_1060</name>
</gene>
<organism evidence="3 4">
    <name type="scientific">Leadbetterella byssophila (strain DSM 17132 / JCM 16389 / KACC 11308 / NBRC 106382 / 4M15)</name>
    <dbReference type="NCBI Taxonomy" id="649349"/>
    <lineage>
        <taxon>Bacteria</taxon>
        <taxon>Pseudomonadati</taxon>
        <taxon>Bacteroidota</taxon>
        <taxon>Cytophagia</taxon>
        <taxon>Cytophagales</taxon>
        <taxon>Leadbetterellaceae</taxon>
        <taxon>Leadbetterella</taxon>
    </lineage>
</organism>
<evidence type="ECO:0000259" key="2">
    <source>
        <dbReference type="Pfam" id="PF13175"/>
    </source>
</evidence>
<dbReference type="InterPro" id="IPR051396">
    <property type="entry name" value="Bact_Antivir_Def_Nuclease"/>
</dbReference>
<evidence type="ECO:0008006" key="5">
    <source>
        <dbReference type="Google" id="ProtNLM"/>
    </source>
</evidence>
<name>E4RSU6_LEAB4</name>
<dbReference type="InterPro" id="IPR027417">
    <property type="entry name" value="P-loop_NTPase"/>
</dbReference>
<dbReference type="OrthoDB" id="9792800at2"/>
<dbReference type="PIRSF" id="PIRSF034888">
    <property type="entry name" value="P-loop_UCP034888"/>
    <property type="match status" value="1"/>
</dbReference>
<dbReference type="EMBL" id="CP002305">
    <property type="protein sequence ID" value="ADQ16785.1"/>
    <property type="molecule type" value="Genomic_DNA"/>
</dbReference>
<dbReference type="InterPro" id="IPR041685">
    <property type="entry name" value="AAA_GajA/Old/RecF-like"/>
</dbReference>
<evidence type="ECO:0000313" key="4">
    <source>
        <dbReference type="Proteomes" id="UP000007435"/>
    </source>
</evidence>
<dbReference type="Pfam" id="PF12476">
    <property type="entry name" value="DUF3696"/>
    <property type="match status" value="1"/>
</dbReference>
<dbReference type="Gene3D" id="3.40.50.300">
    <property type="entry name" value="P-loop containing nucleotide triphosphate hydrolases"/>
    <property type="match status" value="1"/>
</dbReference>
<dbReference type="Pfam" id="PF13175">
    <property type="entry name" value="AAA_15"/>
    <property type="match status" value="1"/>
</dbReference>
<reference evidence="3 4" key="2">
    <citation type="journal article" date="2011" name="Stand. Genomic Sci.">
        <title>Complete genome sequence of Leadbetterella byssophila type strain (4M15).</title>
        <authorList>
            <person name="Abt B."/>
            <person name="Teshima H."/>
            <person name="Lucas S."/>
            <person name="Lapidus A."/>
            <person name="Del Rio T.G."/>
            <person name="Nolan M."/>
            <person name="Tice H."/>
            <person name="Cheng J.F."/>
            <person name="Pitluck S."/>
            <person name="Liolios K."/>
            <person name="Pagani I."/>
            <person name="Ivanova N."/>
            <person name="Mavromatis K."/>
            <person name="Pati A."/>
            <person name="Tapia R."/>
            <person name="Han C."/>
            <person name="Goodwin L."/>
            <person name="Chen A."/>
            <person name="Palaniappan K."/>
            <person name="Land M."/>
            <person name="Hauser L."/>
            <person name="Chang Y.J."/>
            <person name="Jeffries C.D."/>
            <person name="Rohde M."/>
            <person name="Goker M."/>
            <person name="Tindall B.J."/>
            <person name="Detter J.C."/>
            <person name="Woyke T."/>
            <person name="Bristow J."/>
            <person name="Eisen J.A."/>
            <person name="Markowitz V."/>
            <person name="Hugenholtz P."/>
            <person name="Klenk H.P."/>
            <person name="Kyrpides N.C."/>
        </authorList>
    </citation>
    <scope>NUCLEOTIDE SEQUENCE [LARGE SCALE GENOMIC DNA]</scope>
    <source>
        <strain evidence="4">DSM 17132 / JCM 16389 / KACC 11308 / NBRC 106382 / 4M15</strain>
    </source>
</reference>
<dbReference type="PANTHER" id="PTHR43581:SF2">
    <property type="entry name" value="EXCINUCLEASE ATPASE SUBUNIT"/>
    <property type="match status" value="1"/>
</dbReference>
<evidence type="ECO:0000313" key="3">
    <source>
        <dbReference type="EMBL" id="ADQ16785.1"/>
    </source>
</evidence>
<dbReference type="RefSeq" id="WP_013407836.1">
    <property type="nucleotide sequence ID" value="NC_014655.1"/>
</dbReference>
<dbReference type="eggNOG" id="COG4938">
    <property type="taxonomic scope" value="Bacteria"/>
</dbReference>
<proteinExistence type="predicted"/>
<protein>
    <recommendedName>
        <fullName evidence="5">DUF3696 domain-containing protein</fullName>
    </recommendedName>
</protein>
<dbReference type="KEGG" id="lby:Lbys_1060"/>
<accession>E4RSU6</accession>
<sequence length="382" mass="43499">MIQSVEIKNFKSIKSKYFPLRNLNVVLGMNGQGKSSFIQSLLLLRQSERLSSGILKLNGGDSGLVNMGTTKDARYQYSKENENLSFALQFKGTEPYLMEFDYEIDADVFRQKNTSSNYIAQNQKEALFTNKFQYLNAQRIEPKATNMGSHTSVVEANDIGKYGQYTAHYIELRSNEDVVFENVLHKDSKTYDELTKTETINKTLINQINLWLGEISPGVNVRTTKVTSDLILLEYVFKQPNFGNTNRFKPENVGFGISYALHVVTALLKAKQGDLVIIENPESHIHPRGQAELGKLISLVAQNDVQIIIETHSDHIINGIRVGVKENPVMKDRTILFYFEKVVTDNEQYSEITNIEIDNKGELSEYPKNLLEEWSNQLLKLL</sequence>
<dbReference type="STRING" id="649349.Lbys_1060"/>
<reference key="1">
    <citation type="submission" date="2010-11" db="EMBL/GenBank/DDBJ databases">
        <title>The complete genome of Leadbetterella byssophila DSM 17132.</title>
        <authorList>
            <consortium name="US DOE Joint Genome Institute (JGI-PGF)"/>
            <person name="Lucas S."/>
            <person name="Copeland A."/>
            <person name="Lapidus A."/>
            <person name="Glavina del Rio T."/>
            <person name="Dalin E."/>
            <person name="Tice H."/>
            <person name="Bruce D."/>
            <person name="Goodwin L."/>
            <person name="Pitluck S."/>
            <person name="Kyrpides N."/>
            <person name="Mavromatis K."/>
            <person name="Ivanova N."/>
            <person name="Teshima H."/>
            <person name="Brettin T."/>
            <person name="Detter J.C."/>
            <person name="Han C."/>
            <person name="Tapia R."/>
            <person name="Land M."/>
            <person name="Hauser L."/>
            <person name="Markowitz V."/>
            <person name="Cheng J.-F."/>
            <person name="Hugenholtz P."/>
            <person name="Woyke T."/>
            <person name="Wu D."/>
            <person name="Tindall B."/>
            <person name="Pomrenke H.G."/>
            <person name="Brambilla E."/>
            <person name="Klenk H.-P."/>
            <person name="Eisen J.A."/>
        </authorList>
    </citation>
    <scope>NUCLEOTIDE SEQUENCE [LARGE SCALE GENOMIC DNA]</scope>
    <source>
        <strain>DSM 17132</strain>
    </source>
</reference>
<dbReference type="InterPro" id="IPR022532">
    <property type="entry name" value="DUF3696"/>
</dbReference>
<dbReference type="PANTHER" id="PTHR43581">
    <property type="entry name" value="ATP/GTP PHOSPHATASE"/>
    <property type="match status" value="1"/>
</dbReference>
<keyword evidence="4" id="KW-1185">Reference proteome</keyword>
<dbReference type="HOGENOM" id="CLU_032548_0_0_10"/>
<dbReference type="AlphaFoldDB" id="E4RSU6"/>
<dbReference type="InterPro" id="IPR014592">
    <property type="entry name" value="P-loop_UCP034888"/>
</dbReference>
<evidence type="ECO:0000259" key="1">
    <source>
        <dbReference type="Pfam" id="PF12476"/>
    </source>
</evidence>
<feature type="domain" description="DUF3696" evidence="1">
    <location>
        <begin position="331"/>
        <end position="381"/>
    </location>
</feature>
<feature type="domain" description="Endonuclease GajA/Old nuclease/RecF-like AAA" evidence="2">
    <location>
        <begin position="1"/>
        <end position="317"/>
    </location>
</feature>
<dbReference type="Proteomes" id="UP000007435">
    <property type="component" value="Chromosome"/>
</dbReference>
<dbReference type="SUPFAM" id="SSF52540">
    <property type="entry name" value="P-loop containing nucleoside triphosphate hydrolases"/>
    <property type="match status" value="1"/>
</dbReference>